<dbReference type="Proteomes" id="UP000075398">
    <property type="component" value="Unassembled WGS sequence"/>
</dbReference>
<comment type="caution">
    <text evidence="3">The sequence shown here is derived from an EMBL/GenBank/DDBJ whole genome shotgun (WGS) entry which is preliminary data.</text>
</comment>
<protein>
    <submittedName>
        <fullName evidence="3">Uncharacterized protein</fullName>
    </submittedName>
</protein>
<keyword evidence="2" id="KW-0812">Transmembrane</keyword>
<name>A0A150IN25_9EURY</name>
<reference evidence="3 4" key="1">
    <citation type="journal article" date="2016" name="ISME J.">
        <title>Chasing the elusive Euryarchaeota class WSA2: genomes reveal a uniquely fastidious methyl-reducing methanogen.</title>
        <authorList>
            <person name="Nobu M.K."/>
            <person name="Narihiro T."/>
            <person name="Kuroda K."/>
            <person name="Mei R."/>
            <person name="Liu W.T."/>
        </authorList>
    </citation>
    <scope>NUCLEOTIDE SEQUENCE [LARGE SCALE GENOMIC DNA]</scope>
    <source>
        <strain evidence="3">U1lsi0528_Bin055</strain>
    </source>
</reference>
<dbReference type="EMBL" id="LNGC01000206">
    <property type="protein sequence ID" value="KYC46410.1"/>
    <property type="molecule type" value="Genomic_DNA"/>
</dbReference>
<gene>
    <name evidence="3" type="ORF">AMQ22_02148</name>
</gene>
<accession>A0A150IN25</accession>
<evidence type="ECO:0000313" key="3">
    <source>
        <dbReference type="EMBL" id="KYC46410.1"/>
    </source>
</evidence>
<feature type="transmembrane region" description="Helical" evidence="2">
    <location>
        <begin position="583"/>
        <end position="601"/>
    </location>
</feature>
<dbReference type="AlphaFoldDB" id="A0A150IN25"/>
<evidence type="ECO:0000256" key="1">
    <source>
        <dbReference type="SAM" id="Coils"/>
    </source>
</evidence>
<feature type="transmembrane region" description="Helical" evidence="2">
    <location>
        <begin position="613"/>
        <end position="632"/>
    </location>
</feature>
<sequence length="684" mass="79475">MNSEVAYCLLAEIKSRRSNISSLIEVFQEMVESLFTYYYKKGDIKEQLTDLRTSYIKAYGIEIPFPTLKIILSRLKEKYKDAVTLYSDFSYSIAEGTIENSSQNIKQSENDIDELNKLYEKYCGISKKDCKDLYEFIEQSKKELITFVRNPQGFSPDGWDQSVVDFINLIFGLSKYRQTFEKLLMGSIISSYFDVKIDDAVITKTLLLDTNFLVSLMDLHSDDSYITTDTILKLSQRAGYKVQVLPETIKETRNLLEKKAEKIEKVNIFSSQKKHTIEGGCARRKISRSELLVYAERIETFLEGRDIEVISEEVNNKLLQDLENTDIYKNLMKRPFNIEGVPHDAVAMNYIKSIRNPSARNISEVNAFFVTDTIGFMENKITQHTRLPYAIRAEELLNILWLANPILDSSILISNIARMMTLHLDKKLPDKDMLRRIDEKIEKFADLGLDKEACAELALNVAEIDTKQLNALLDIDEKEQFNEKLLEMAIDAKKSRDEKEKQRIKEYDELLIFLEEEKQIEKGEALAAMEKSISDMKSEYDDFARLREKEHIDELLIRDAEALKNINETIFDLTELIRKRERLIFTPFVLLSVAGIIAFILNNVIPDWQNTEPFIYIIELIPLIITAVIYIITGKTIKFSESISNIKKIINRRNLYKLHNKESDKNNIEERIRNLKRKKDSIID</sequence>
<keyword evidence="2" id="KW-1133">Transmembrane helix</keyword>
<proteinExistence type="predicted"/>
<organism evidence="3 4">
    <name type="scientific">Candidatus Methanofastidiosum methylothiophilum</name>
    <dbReference type="NCBI Taxonomy" id="1705564"/>
    <lineage>
        <taxon>Archaea</taxon>
        <taxon>Methanobacteriati</taxon>
        <taxon>Methanobacteriota</taxon>
        <taxon>Stenosarchaea group</taxon>
        <taxon>Candidatus Methanofastidiosia</taxon>
        <taxon>Candidatus Methanofastidiosales</taxon>
        <taxon>Candidatus Methanofastidiosaceae</taxon>
        <taxon>Candidatus Methanofastidiosum</taxon>
    </lineage>
</organism>
<feature type="coiled-coil region" evidence="1">
    <location>
        <begin position="482"/>
        <end position="524"/>
    </location>
</feature>
<keyword evidence="2" id="KW-0472">Membrane</keyword>
<evidence type="ECO:0000256" key="2">
    <source>
        <dbReference type="SAM" id="Phobius"/>
    </source>
</evidence>
<keyword evidence="1" id="KW-0175">Coiled coil</keyword>
<evidence type="ECO:0000313" key="4">
    <source>
        <dbReference type="Proteomes" id="UP000075398"/>
    </source>
</evidence>